<feature type="domain" description="SANTA" evidence="2">
    <location>
        <begin position="274"/>
        <end position="365"/>
    </location>
</feature>
<dbReference type="Pfam" id="PF09133">
    <property type="entry name" value="SANTA"/>
    <property type="match status" value="1"/>
</dbReference>
<dbReference type="Proteomes" id="UP001151582">
    <property type="component" value="Unassembled WGS sequence"/>
</dbReference>
<organism evidence="3 4">
    <name type="scientific">Dimargaris verticillata</name>
    <dbReference type="NCBI Taxonomy" id="2761393"/>
    <lineage>
        <taxon>Eukaryota</taxon>
        <taxon>Fungi</taxon>
        <taxon>Fungi incertae sedis</taxon>
        <taxon>Zoopagomycota</taxon>
        <taxon>Kickxellomycotina</taxon>
        <taxon>Dimargaritomycetes</taxon>
        <taxon>Dimargaritales</taxon>
        <taxon>Dimargaritaceae</taxon>
        <taxon>Dimargaris</taxon>
    </lineage>
</organism>
<feature type="compositionally biased region" description="Basic residues" evidence="1">
    <location>
        <begin position="494"/>
        <end position="505"/>
    </location>
</feature>
<dbReference type="InterPro" id="IPR015216">
    <property type="entry name" value="SANTA"/>
</dbReference>
<feature type="region of interest" description="Disordered" evidence="1">
    <location>
        <begin position="431"/>
        <end position="535"/>
    </location>
</feature>
<feature type="region of interest" description="Disordered" evidence="1">
    <location>
        <begin position="170"/>
        <end position="213"/>
    </location>
</feature>
<dbReference type="PANTHER" id="PTHR16124">
    <property type="entry name" value="MIS18-BINDING PROTEIN 1"/>
    <property type="match status" value="1"/>
</dbReference>
<protein>
    <recommendedName>
        <fullName evidence="2">SANTA domain-containing protein</fullName>
    </recommendedName>
</protein>
<dbReference type="GO" id="GO:0000775">
    <property type="term" value="C:chromosome, centromeric region"/>
    <property type="evidence" value="ECO:0007669"/>
    <property type="project" value="TreeGrafter"/>
</dbReference>
<dbReference type="OrthoDB" id="118550at2759"/>
<dbReference type="EMBL" id="JANBQB010000026">
    <property type="protein sequence ID" value="KAJ1984235.1"/>
    <property type="molecule type" value="Genomic_DNA"/>
</dbReference>
<dbReference type="InterPro" id="IPR039110">
    <property type="entry name" value="KNL2-like"/>
</dbReference>
<keyword evidence="4" id="KW-1185">Reference proteome</keyword>
<gene>
    <name evidence="3" type="ORF">H4R34_000795</name>
</gene>
<sequence length="594" mass="63643">MACPPNAPDANDVRVSTKALFRIRDPSVLRSPVPRLPIASNANRASSQAISRTSAVMLSQSVTPNATALTPLTNNSWLSGHSARPSAFATPSTVLQAPTTGFGQPTSRLLTPQNGQTPVDHIVTWSTLSKAQDNPPFTRGQPSAAPLIRPTAHTPCLGQVLEPLPISAHTVSTKPRSRTPVAPLSASTHLAHESSKQRSVIRSYPTPQSEKSALAPCRPLTSLLTQSVQPKASRPLLDCRRSVDPLLWSSQPTAAQNASARLADIAETYGHFDVCLAKWWIRVDTANALPGFGTAMGMGMGMGILAQTWKSSFVADRLAANKVRTINGKVYLLDGECNIARMQTFGYSARKIKLFLNGFPTNWQDILPPDAGKDQLALAPVHLPVTRSQTPQASPVVHAQAKRSELVPRADDLTLSAMAFAETTASKFALPSEPRGRSVLSETSSLVQSGGSPGDSCTHTPVPNDYSPPADLPSQSTALPKALKPPPKSAPAPRRSRRISQRTRRSLATSPLLPAKPRSERSTHSSLPANATPSPAPVLKFVWGQSEPVIQVAGRYVPFSCYAAQDKSPSMVTRGKRKRQVLLSGKSLDFQRHG</sequence>
<feature type="compositionally biased region" description="Polar residues" evidence="1">
    <location>
        <begin position="197"/>
        <end position="211"/>
    </location>
</feature>
<name>A0A9W8EAY1_9FUNG</name>
<dbReference type="PANTHER" id="PTHR16124:SF3">
    <property type="entry name" value="MIS18-BINDING PROTEIN 1"/>
    <property type="match status" value="1"/>
</dbReference>
<proteinExistence type="predicted"/>
<evidence type="ECO:0000313" key="3">
    <source>
        <dbReference type="EMBL" id="KAJ1984235.1"/>
    </source>
</evidence>
<dbReference type="AlphaFoldDB" id="A0A9W8EAY1"/>
<feature type="region of interest" description="Disordered" evidence="1">
    <location>
        <begin position="130"/>
        <end position="150"/>
    </location>
</feature>
<evidence type="ECO:0000259" key="2">
    <source>
        <dbReference type="Pfam" id="PF09133"/>
    </source>
</evidence>
<evidence type="ECO:0000256" key="1">
    <source>
        <dbReference type="SAM" id="MobiDB-lite"/>
    </source>
</evidence>
<evidence type="ECO:0000313" key="4">
    <source>
        <dbReference type="Proteomes" id="UP001151582"/>
    </source>
</evidence>
<comment type="caution">
    <text evidence="3">The sequence shown here is derived from an EMBL/GenBank/DDBJ whole genome shotgun (WGS) entry which is preliminary data.</text>
</comment>
<feature type="compositionally biased region" description="Polar residues" evidence="1">
    <location>
        <begin position="440"/>
        <end position="461"/>
    </location>
</feature>
<reference evidence="3" key="1">
    <citation type="submission" date="2022-07" db="EMBL/GenBank/DDBJ databases">
        <title>Phylogenomic reconstructions and comparative analyses of Kickxellomycotina fungi.</title>
        <authorList>
            <person name="Reynolds N.K."/>
            <person name="Stajich J.E."/>
            <person name="Barry K."/>
            <person name="Grigoriev I.V."/>
            <person name="Crous P."/>
            <person name="Smith M.E."/>
        </authorList>
    </citation>
    <scope>NUCLEOTIDE SEQUENCE</scope>
    <source>
        <strain evidence="3">RSA 567</strain>
    </source>
</reference>
<accession>A0A9W8EAY1</accession>
<feature type="compositionally biased region" description="Polar residues" evidence="1">
    <location>
        <begin position="524"/>
        <end position="533"/>
    </location>
</feature>